<feature type="domain" description="ATP-grasp" evidence="1">
    <location>
        <begin position="119"/>
        <end position="301"/>
    </location>
</feature>
<proteinExistence type="predicted"/>
<dbReference type="AlphaFoldDB" id="A0A1J5TED2"/>
<evidence type="ECO:0000313" key="2">
    <source>
        <dbReference type="EMBL" id="OIR12124.1"/>
    </source>
</evidence>
<dbReference type="SUPFAM" id="SSF56059">
    <property type="entry name" value="Glutathione synthetase ATP-binding domain-like"/>
    <property type="match status" value="1"/>
</dbReference>
<dbReference type="GO" id="GO:0005524">
    <property type="term" value="F:ATP binding"/>
    <property type="evidence" value="ECO:0007669"/>
    <property type="project" value="InterPro"/>
</dbReference>
<reference evidence="2" key="1">
    <citation type="submission" date="2016-10" db="EMBL/GenBank/DDBJ databases">
        <title>Sequence of Gallionella enrichment culture.</title>
        <authorList>
            <person name="Poehlein A."/>
            <person name="Muehling M."/>
            <person name="Daniel R."/>
        </authorList>
    </citation>
    <scope>NUCLEOTIDE SEQUENCE</scope>
</reference>
<comment type="caution">
    <text evidence="2">The sequence shown here is derived from an EMBL/GenBank/DDBJ whole genome shotgun (WGS) entry which is preliminary data.</text>
</comment>
<evidence type="ECO:0000259" key="1">
    <source>
        <dbReference type="PROSITE" id="PS50975"/>
    </source>
</evidence>
<accession>A0A1J5TED2</accession>
<organism evidence="2">
    <name type="scientific">mine drainage metagenome</name>
    <dbReference type="NCBI Taxonomy" id="410659"/>
    <lineage>
        <taxon>unclassified sequences</taxon>
        <taxon>metagenomes</taxon>
        <taxon>ecological metagenomes</taxon>
    </lineage>
</organism>
<name>A0A1J5TED2_9ZZZZ</name>
<dbReference type="InterPro" id="IPR011761">
    <property type="entry name" value="ATP-grasp"/>
</dbReference>
<dbReference type="Pfam" id="PF02655">
    <property type="entry name" value="ATP-grasp_3"/>
    <property type="match status" value="1"/>
</dbReference>
<dbReference type="InterPro" id="IPR003806">
    <property type="entry name" value="ATP-grasp_PylC-type"/>
</dbReference>
<dbReference type="Gene3D" id="3.30.470.20">
    <property type="entry name" value="ATP-grasp fold, B domain"/>
    <property type="match status" value="1"/>
</dbReference>
<protein>
    <submittedName>
        <fullName evidence="2">Carbamoyl phosphate synthase-like protein</fullName>
    </submittedName>
</protein>
<gene>
    <name evidence="2" type="ORF">GALL_63750</name>
</gene>
<dbReference type="PROSITE" id="PS50975">
    <property type="entry name" value="ATP_GRASP"/>
    <property type="match status" value="1"/>
</dbReference>
<sequence length="386" mass="45152">MKKVLVACIENWDTLQEVPFVLHEGGCTVDVFCSKYSWLITNSYYNNWIECSDDEKLYIKELIALAEKKDQPYDWIIPADEKLLKILNDAITDEALFYKILPLTKIESREILASKAGLSRFCQDHSIASPKYIIYDHKNNFDATTLKLNYPVLLKQDLSWGGGGILFCENEEAFKKNILLTNKAYSTIIQEYITGKDIGVEALFRNGELLEYNTGEVLTYFGDKFNFTTKRNYFNSKRLANELSYIGKQIGINGFASIQFIYKPEDDIYYLLEVDMRPNIWVPYGRFTGHNFSEAVKKFLDPLSPPEIKNTDEEKITEVALFYRDIIRCFKFHDFKGILQWLFNYKHYWKFVPTYDKVLSKKIFKELFGNKIKKRISVLFKIKSKG</sequence>
<dbReference type="EMBL" id="MLJW01000018">
    <property type="protein sequence ID" value="OIR12124.1"/>
    <property type="molecule type" value="Genomic_DNA"/>
</dbReference>
<dbReference type="GO" id="GO:0046872">
    <property type="term" value="F:metal ion binding"/>
    <property type="evidence" value="ECO:0007669"/>
    <property type="project" value="InterPro"/>
</dbReference>